<dbReference type="InterPro" id="IPR027417">
    <property type="entry name" value="P-loop_NTPase"/>
</dbReference>
<feature type="domain" description="ABC transporter" evidence="6">
    <location>
        <begin position="345"/>
        <end position="593"/>
    </location>
</feature>
<feature type="transmembrane region" description="Helical" evidence="5">
    <location>
        <begin position="856"/>
        <end position="881"/>
    </location>
</feature>
<organism evidence="7 8">
    <name type="scientific">Antrodiella citrinella</name>
    <dbReference type="NCBI Taxonomy" id="2447956"/>
    <lineage>
        <taxon>Eukaryota</taxon>
        <taxon>Fungi</taxon>
        <taxon>Dikarya</taxon>
        <taxon>Basidiomycota</taxon>
        <taxon>Agaricomycotina</taxon>
        <taxon>Agaricomycetes</taxon>
        <taxon>Polyporales</taxon>
        <taxon>Steccherinaceae</taxon>
        <taxon>Antrodiella</taxon>
    </lineage>
</organism>
<dbReference type="AlphaFoldDB" id="A0A4S4N687"/>
<protein>
    <recommendedName>
        <fullName evidence="6">ABC transporter domain-containing protein</fullName>
    </recommendedName>
</protein>
<keyword evidence="8" id="KW-1185">Reference proteome</keyword>
<evidence type="ECO:0000313" key="7">
    <source>
        <dbReference type="EMBL" id="THH33975.1"/>
    </source>
</evidence>
<dbReference type="SUPFAM" id="SSF52540">
    <property type="entry name" value="P-loop containing nucleoside triphosphate hydrolases"/>
    <property type="match status" value="1"/>
</dbReference>
<dbReference type="InterPro" id="IPR003439">
    <property type="entry name" value="ABC_transporter-like_ATP-bd"/>
</dbReference>
<dbReference type="PROSITE" id="PS00211">
    <property type="entry name" value="ABC_TRANSPORTER_1"/>
    <property type="match status" value="1"/>
</dbReference>
<keyword evidence="2" id="KW-0677">Repeat</keyword>
<dbReference type="GO" id="GO:0140359">
    <property type="term" value="F:ABC-type transporter activity"/>
    <property type="evidence" value="ECO:0007669"/>
    <property type="project" value="InterPro"/>
</dbReference>
<feature type="transmembrane region" description="Helical" evidence="5">
    <location>
        <begin position="247"/>
        <end position="268"/>
    </location>
</feature>
<keyword evidence="5" id="KW-1133">Transmembrane helix</keyword>
<dbReference type="InterPro" id="IPR017871">
    <property type="entry name" value="ABC_transporter-like_CS"/>
</dbReference>
<feature type="transmembrane region" description="Helical" evidence="5">
    <location>
        <begin position="681"/>
        <end position="704"/>
    </location>
</feature>
<dbReference type="GO" id="GO:0016887">
    <property type="term" value="F:ATP hydrolysis activity"/>
    <property type="evidence" value="ECO:0007669"/>
    <property type="project" value="InterPro"/>
</dbReference>
<accession>A0A4S4N687</accession>
<name>A0A4S4N687_9APHY</name>
<dbReference type="PANTHER" id="PTHR19229">
    <property type="entry name" value="ATP-BINDING CASSETTE TRANSPORTER SUBFAMILY A ABCA"/>
    <property type="match status" value="1"/>
</dbReference>
<dbReference type="GO" id="GO:0005319">
    <property type="term" value="F:lipid transporter activity"/>
    <property type="evidence" value="ECO:0007669"/>
    <property type="project" value="TreeGrafter"/>
</dbReference>
<evidence type="ECO:0000256" key="5">
    <source>
        <dbReference type="SAM" id="Phobius"/>
    </source>
</evidence>
<dbReference type="OrthoDB" id="8061355at2759"/>
<dbReference type="Pfam" id="PF00005">
    <property type="entry name" value="ABC_tran"/>
    <property type="match status" value="1"/>
</dbReference>
<dbReference type="InterPro" id="IPR026082">
    <property type="entry name" value="ABCA"/>
</dbReference>
<gene>
    <name evidence="7" type="ORF">EUX98_g195</name>
</gene>
<dbReference type="Proteomes" id="UP000308730">
    <property type="component" value="Unassembled WGS sequence"/>
</dbReference>
<evidence type="ECO:0000259" key="6">
    <source>
        <dbReference type="PROSITE" id="PS50893"/>
    </source>
</evidence>
<dbReference type="SMART" id="SM00382">
    <property type="entry name" value="AAA"/>
    <property type="match status" value="1"/>
</dbReference>
<feature type="transmembrane region" description="Helical" evidence="5">
    <location>
        <begin position="221"/>
        <end position="240"/>
    </location>
</feature>
<dbReference type="Gene3D" id="3.40.50.300">
    <property type="entry name" value="P-loop containing nucleotide triphosphate hydrolases"/>
    <property type="match status" value="1"/>
</dbReference>
<comment type="caution">
    <text evidence="7">The sequence shown here is derived from an EMBL/GenBank/DDBJ whole genome shotgun (WGS) entry which is preliminary data.</text>
</comment>
<evidence type="ECO:0000256" key="4">
    <source>
        <dbReference type="ARBA" id="ARBA00022840"/>
    </source>
</evidence>
<feature type="transmembrane region" description="Helical" evidence="5">
    <location>
        <begin position="112"/>
        <end position="131"/>
    </location>
</feature>
<dbReference type="GO" id="GO:0005524">
    <property type="term" value="F:ATP binding"/>
    <property type="evidence" value="ECO:0007669"/>
    <property type="project" value="UniProtKB-KW"/>
</dbReference>
<dbReference type="PANTHER" id="PTHR19229:SF36">
    <property type="entry name" value="ATP-BINDING CASSETTE SUB-FAMILY A MEMBER 2"/>
    <property type="match status" value="1"/>
</dbReference>
<keyword evidence="3" id="KW-0547">Nucleotide-binding</keyword>
<keyword evidence="1" id="KW-0813">Transport</keyword>
<feature type="transmembrane region" description="Helical" evidence="5">
    <location>
        <begin position="888"/>
        <end position="913"/>
    </location>
</feature>
<keyword evidence="4" id="KW-0067">ATP-binding</keyword>
<feature type="transmembrane region" description="Helical" evidence="5">
    <location>
        <begin position="192"/>
        <end position="215"/>
    </location>
</feature>
<reference evidence="7 8" key="1">
    <citation type="submission" date="2019-02" db="EMBL/GenBank/DDBJ databases">
        <title>Genome sequencing of the rare red list fungi Antrodiella citrinella (Flaviporus citrinellus).</title>
        <authorList>
            <person name="Buettner E."/>
            <person name="Kellner H."/>
        </authorList>
    </citation>
    <scope>NUCLEOTIDE SEQUENCE [LARGE SCALE GENOMIC DNA]</scope>
    <source>
        <strain evidence="7 8">DSM 108506</strain>
    </source>
</reference>
<sequence length="957" mass="104645">MTRDFSPRQFRAIQKADSPNDVINACPQNFNLISDCFAAIVFTINYTIFVDGGLSHVDVVKHKSDSELRDFAVAAIIELKTGVQLPPRELPYSTASNTAQDTDIRLGFIRGVRTIIVVALFLCYIGIAYQLPGAFGSERANLSTSHLKAMGLRDSARILSWHLSISLAYLPAWIIVSVIWHYRIFTGTNVGLILILHVLLGLLLASWSFFVAVPFGKSPQLAAVAATFLAIVFAIGALSFKKASTGAAIGFSIVFPPGFYVFVIRAIVGYENNLIPTNVLKPDPDNKITILPLLIIAIVDIFLWPILAVLLEWFLYDRHNPSPFASWDKKNIEEHYALQPADMAISISNLGKEFSTSMFGSKNGRVTAISDLSLDIPKYGIYVLLGSNGAGKSTIMSILGGVLGRTRGTVKFEGNIDRPPRGTIGIVPQKNVLFPELTCYQTLEVWRAVKRADASVHGDDDIVQLLRDCDLGHKVHYNASALSGGQKRKLQLAIGLIGGSKIVLVDECTSGVDPWSRRAIWRTLSSIRHERTIIFTTHANAYQKSTEESSSDMLGRIQKFSPSAYSTSTSATRASYHLKIKDTPTVQLVLQMIEDEKMAFNVTSYSVHGTSIEDIFLGLMHDSEPEQQPEVLILAKSQSSTPILPALTFSLSLSLTNGSPLSPLSQAWTIMYKRYLIFRRSWLTSLIAVLVAVLASCMSLTFMARFESSCVQPFVRDPLRGNSPLYFPDSLPGRFFGGLEVLTSPPGIVSTVGITSTAFQDVPDNATLVDTIQKTYLNQSFGGLSVDLPSNSAWFARETSANLLAGPIMLNLASNVLFDKALNDTGRVTSTPRIIAASYARFPGVPTGTFLALDGLGFFFLVMVEYGVVGVLFSYVVSLLVTSPLAAFALAAGYQFIMFVLYLASYLLVFTFAKPNETRTQLNAIHYILSILSPVASVLRAAFVSVNLFSLLCGNDD</sequence>
<dbReference type="GO" id="GO:0016020">
    <property type="term" value="C:membrane"/>
    <property type="evidence" value="ECO:0007669"/>
    <property type="project" value="InterPro"/>
</dbReference>
<feature type="transmembrane region" description="Helical" evidence="5">
    <location>
        <begin position="288"/>
        <end position="316"/>
    </location>
</feature>
<feature type="transmembrane region" description="Helical" evidence="5">
    <location>
        <begin position="158"/>
        <end position="180"/>
    </location>
</feature>
<evidence type="ECO:0000313" key="8">
    <source>
        <dbReference type="Proteomes" id="UP000308730"/>
    </source>
</evidence>
<keyword evidence="5" id="KW-0472">Membrane</keyword>
<proteinExistence type="predicted"/>
<dbReference type="PROSITE" id="PS50893">
    <property type="entry name" value="ABC_TRANSPORTER_2"/>
    <property type="match status" value="1"/>
</dbReference>
<feature type="transmembrane region" description="Helical" evidence="5">
    <location>
        <begin position="925"/>
        <end position="952"/>
    </location>
</feature>
<keyword evidence="5" id="KW-0812">Transmembrane</keyword>
<dbReference type="InterPro" id="IPR003593">
    <property type="entry name" value="AAA+_ATPase"/>
</dbReference>
<evidence type="ECO:0000256" key="3">
    <source>
        <dbReference type="ARBA" id="ARBA00022741"/>
    </source>
</evidence>
<evidence type="ECO:0000256" key="1">
    <source>
        <dbReference type="ARBA" id="ARBA00022448"/>
    </source>
</evidence>
<evidence type="ECO:0000256" key="2">
    <source>
        <dbReference type="ARBA" id="ARBA00022737"/>
    </source>
</evidence>
<dbReference type="EMBL" id="SGPM01000002">
    <property type="protein sequence ID" value="THH33975.1"/>
    <property type="molecule type" value="Genomic_DNA"/>
</dbReference>